<dbReference type="GO" id="GO:0004618">
    <property type="term" value="F:phosphoglycerate kinase activity"/>
    <property type="evidence" value="ECO:0007669"/>
    <property type="project" value="UniProtKB-UniRule"/>
</dbReference>
<accession>A0A2R8B543</accession>
<dbReference type="GO" id="GO:0043531">
    <property type="term" value="F:ADP binding"/>
    <property type="evidence" value="ECO:0007669"/>
    <property type="project" value="TreeGrafter"/>
</dbReference>
<dbReference type="InterPro" id="IPR015911">
    <property type="entry name" value="Phosphoglycerate_kinase_CS"/>
</dbReference>
<feature type="binding site" evidence="14">
    <location>
        <position position="151"/>
    </location>
    <ligand>
        <name>(2R)-3-phosphoglycerate</name>
        <dbReference type="ChEBI" id="CHEBI:58272"/>
    </ligand>
</feature>
<comment type="catalytic activity">
    <reaction evidence="1 13 16">
        <text>(2R)-3-phosphoglycerate + ATP = (2R)-3-phospho-glyceroyl phosphate + ADP</text>
        <dbReference type="Rhea" id="RHEA:14801"/>
        <dbReference type="ChEBI" id="CHEBI:30616"/>
        <dbReference type="ChEBI" id="CHEBI:57604"/>
        <dbReference type="ChEBI" id="CHEBI:58272"/>
        <dbReference type="ChEBI" id="CHEBI:456216"/>
        <dbReference type="EC" id="2.7.2.3"/>
    </reaction>
</comment>
<dbReference type="GO" id="GO:0005524">
    <property type="term" value="F:ATP binding"/>
    <property type="evidence" value="ECO:0007669"/>
    <property type="project" value="UniProtKB-KW"/>
</dbReference>
<dbReference type="InterPro" id="IPR015824">
    <property type="entry name" value="Phosphoglycerate_kinase_N"/>
</dbReference>
<feature type="binding site" evidence="13">
    <location>
        <position position="36"/>
    </location>
    <ligand>
        <name>substrate</name>
    </ligand>
</feature>
<evidence type="ECO:0000256" key="8">
    <source>
        <dbReference type="ARBA" id="ARBA00022679"/>
    </source>
</evidence>
<dbReference type="PANTHER" id="PTHR11406">
    <property type="entry name" value="PHOSPHOGLYCERATE KINASE"/>
    <property type="match status" value="1"/>
</dbReference>
<evidence type="ECO:0000256" key="1">
    <source>
        <dbReference type="ARBA" id="ARBA00000642"/>
    </source>
</evidence>
<feature type="binding site" evidence="13">
    <location>
        <position position="151"/>
    </location>
    <ligand>
        <name>substrate</name>
    </ligand>
</feature>
<dbReference type="RefSeq" id="WP_108852063.1">
    <property type="nucleotide sequence ID" value="NZ_OMOQ01000001.1"/>
</dbReference>
<evidence type="ECO:0000256" key="7">
    <source>
        <dbReference type="ARBA" id="ARBA00022490"/>
    </source>
</evidence>
<feature type="binding site" evidence="13 14">
    <location>
        <begin position="21"/>
        <end position="23"/>
    </location>
    <ligand>
        <name>substrate</name>
    </ligand>
</feature>
<feature type="binding site" evidence="13">
    <location>
        <position position="118"/>
    </location>
    <ligand>
        <name>substrate</name>
    </ligand>
</feature>
<keyword evidence="10 13" id="KW-0418">Kinase</keyword>
<organism evidence="17 18">
    <name type="scientific">Albidovulum aquaemixtae</name>
    <dbReference type="NCBI Taxonomy" id="1542388"/>
    <lineage>
        <taxon>Bacteria</taxon>
        <taxon>Pseudomonadati</taxon>
        <taxon>Pseudomonadota</taxon>
        <taxon>Alphaproteobacteria</taxon>
        <taxon>Rhodobacterales</taxon>
        <taxon>Paracoccaceae</taxon>
        <taxon>Albidovulum</taxon>
    </lineage>
</organism>
<feature type="binding site" evidence="13 14">
    <location>
        <begin position="59"/>
        <end position="62"/>
    </location>
    <ligand>
        <name>substrate</name>
    </ligand>
</feature>
<dbReference type="GO" id="GO:0006096">
    <property type="term" value="P:glycolytic process"/>
    <property type="evidence" value="ECO:0007669"/>
    <property type="project" value="UniProtKB-UniRule"/>
</dbReference>
<dbReference type="EC" id="2.7.2.3" evidence="5 13"/>
<keyword evidence="9 13" id="KW-0547">Nucleotide-binding</keyword>
<evidence type="ECO:0000313" key="18">
    <source>
        <dbReference type="Proteomes" id="UP000244924"/>
    </source>
</evidence>
<dbReference type="HAMAP" id="MF_00145">
    <property type="entry name" value="Phosphoglyc_kinase"/>
    <property type="match status" value="1"/>
</dbReference>
<gene>
    <name evidence="13 17" type="primary">pgk</name>
    <name evidence="17" type="ORF">DEA8626_01167</name>
</gene>
<evidence type="ECO:0000256" key="9">
    <source>
        <dbReference type="ARBA" id="ARBA00022741"/>
    </source>
</evidence>
<dbReference type="EMBL" id="OMOQ01000001">
    <property type="protein sequence ID" value="SPH17643.1"/>
    <property type="molecule type" value="Genomic_DNA"/>
</dbReference>
<evidence type="ECO:0000256" key="16">
    <source>
        <dbReference type="RuleBase" id="RU000532"/>
    </source>
</evidence>
<dbReference type="OrthoDB" id="9808460at2"/>
<feature type="binding site" evidence="13 15">
    <location>
        <position position="323"/>
    </location>
    <ligand>
        <name>ATP</name>
        <dbReference type="ChEBI" id="CHEBI:30616"/>
    </ligand>
</feature>
<keyword evidence="18" id="KW-1185">Reference proteome</keyword>
<comment type="caution">
    <text evidence="13">Lacks conserved residue(s) required for the propagation of feature annotation.</text>
</comment>
<comment type="subunit">
    <text evidence="4 13">Monomer.</text>
</comment>
<evidence type="ECO:0000256" key="4">
    <source>
        <dbReference type="ARBA" id="ARBA00011245"/>
    </source>
</evidence>
<evidence type="ECO:0000256" key="3">
    <source>
        <dbReference type="ARBA" id="ARBA00008982"/>
    </source>
</evidence>
<keyword evidence="7 13" id="KW-0963">Cytoplasm</keyword>
<dbReference type="Gene3D" id="3.40.50.1260">
    <property type="entry name" value="Phosphoglycerate kinase, N-terminal domain"/>
    <property type="match status" value="2"/>
</dbReference>
<feature type="binding site" evidence="14">
    <location>
        <position position="36"/>
    </location>
    <ligand>
        <name>(2R)-3-phosphoglycerate</name>
        <dbReference type="ChEBI" id="CHEBI:58272"/>
    </ligand>
</feature>
<evidence type="ECO:0000256" key="10">
    <source>
        <dbReference type="ARBA" id="ARBA00022777"/>
    </source>
</evidence>
<dbReference type="InterPro" id="IPR001576">
    <property type="entry name" value="Phosphoglycerate_kinase"/>
</dbReference>
<dbReference type="PRINTS" id="PR00477">
    <property type="entry name" value="PHGLYCKINASE"/>
</dbReference>
<comment type="pathway">
    <text evidence="2 13">Carbohydrate degradation; glycolysis; pyruvate from D-glyceraldehyde 3-phosphate: step 2/5.</text>
</comment>
<dbReference type="GO" id="GO:0005829">
    <property type="term" value="C:cytosol"/>
    <property type="evidence" value="ECO:0007669"/>
    <property type="project" value="TreeGrafter"/>
</dbReference>
<evidence type="ECO:0000256" key="12">
    <source>
        <dbReference type="ARBA" id="ARBA00023152"/>
    </source>
</evidence>
<dbReference type="UniPathway" id="UPA00109">
    <property type="reaction ID" value="UER00185"/>
</dbReference>
<comment type="similarity">
    <text evidence="3 13 16">Belongs to the phosphoglycerate kinase family.</text>
</comment>
<protein>
    <recommendedName>
        <fullName evidence="6 13">Phosphoglycerate kinase</fullName>
        <ecNumber evidence="5 13">2.7.2.3</ecNumber>
    </recommendedName>
</protein>
<feature type="binding site" evidence="13 15">
    <location>
        <begin position="353"/>
        <end position="356"/>
    </location>
    <ligand>
        <name>ATP</name>
        <dbReference type="ChEBI" id="CHEBI:30616"/>
    </ligand>
</feature>
<keyword evidence="12 13" id="KW-0324">Glycolysis</keyword>
<keyword evidence="11 13" id="KW-0067">ATP-binding</keyword>
<evidence type="ECO:0000256" key="6">
    <source>
        <dbReference type="ARBA" id="ARBA00016471"/>
    </source>
</evidence>
<feature type="binding site" evidence="13 15">
    <location>
        <position position="201"/>
    </location>
    <ligand>
        <name>ATP</name>
        <dbReference type="ChEBI" id="CHEBI:30616"/>
    </ligand>
</feature>
<evidence type="ECO:0000313" key="17">
    <source>
        <dbReference type="EMBL" id="SPH17643.1"/>
    </source>
</evidence>
<evidence type="ECO:0000256" key="11">
    <source>
        <dbReference type="ARBA" id="ARBA00022840"/>
    </source>
</evidence>
<name>A0A2R8B543_9RHOB</name>
<reference evidence="17 18" key="1">
    <citation type="submission" date="2018-03" db="EMBL/GenBank/DDBJ databases">
        <authorList>
            <person name="Keele B.F."/>
        </authorList>
    </citation>
    <scope>NUCLEOTIDE SEQUENCE [LARGE SCALE GENOMIC DNA]</scope>
    <source>
        <strain evidence="17 18">CECT 8626</strain>
    </source>
</reference>
<dbReference type="FunFam" id="3.40.50.1260:FF:000006">
    <property type="entry name" value="Phosphoglycerate kinase"/>
    <property type="match status" value="1"/>
</dbReference>
<dbReference type="SUPFAM" id="SSF53748">
    <property type="entry name" value="Phosphoglycerate kinase"/>
    <property type="match status" value="1"/>
</dbReference>
<evidence type="ECO:0000256" key="5">
    <source>
        <dbReference type="ARBA" id="ARBA00013061"/>
    </source>
</evidence>
<evidence type="ECO:0000256" key="15">
    <source>
        <dbReference type="PIRSR" id="PIRSR000724-2"/>
    </source>
</evidence>
<dbReference type="PANTHER" id="PTHR11406:SF23">
    <property type="entry name" value="PHOSPHOGLYCERATE KINASE 1, CHLOROPLASTIC-RELATED"/>
    <property type="match status" value="1"/>
</dbReference>
<sequence length="396" mass="41042">MNWKTLDDIDMAGKTVLVRVDINVPVEAGKVTDATRIEKIVPTIKDIQAKGGKPVLMAHFGRPKGKVVPEMSLAVTLPALEAALGQKVAFAENCIGAPAKKAVAAMETGDVLLLENTRFHEGEEKNDPAMAAALGALGQIYVNDAFSAAHRAHASTEGIAHLKVSCAGRLMEAELKALTAALGDPARPVAAIVGGAKVSTKLDLLGNLVEKVDHLVIGGGMANTFLAAQGINVGKSLCEHEMAETARAILTKAGETGCAVHLPTDVVVAREFREGAPHEVVAANACPDDAMILDAGPETVTALSDVFETCRTLIWNGPLGAFEIEPFDAATNSAARKVAELTDAERLVSVAGGGDTVAALNKAGVADRFSYISTAGGAFLEWMEGKTLPGVAALEG</sequence>
<evidence type="ECO:0000256" key="2">
    <source>
        <dbReference type="ARBA" id="ARBA00004838"/>
    </source>
</evidence>
<dbReference type="GO" id="GO:0006094">
    <property type="term" value="P:gluconeogenesis"/>
    <property type="evidence" value="ECO:0007669"/>
    <property type="project" value="TreeGrafter"/>
</dbReference>
<proteinExistence type="inferred from homology"/>
<dbReference type="PROSITE" id="PS00111">
    <property type="entry name" value="PGLYCERATE_KINASE"/>
    <property type="match status" value="1"/>
</dbReference>
<dbReference type="InterPro" id="IPR036043">
    <property type="entry name" value="Phosphoglycerate_kinase_sf"/>
</dbReference>
<dbReference type="AlphaFoldDB" id="A0A2R8B543"/>
<evidence type="ECO:0000256" key="14">
    <source>
        <dbReference type="PIRSR" id="PIRSR000724-1"/>
    </source>
</evidence>
<dbReference type="PIRSF" id="PIRSF000724">
    <property type="entry name" value="Pgk"/>
    <property type="match status" value="1"/>
</dbReference>
<comment type="subcellular location">
    <subcellularLocation>
        <location evidence="13">Cytoplasm</location>
    </subcellularLocation>
</comment>
<dbReference type="Pfam" id="PF00162">
    <property type="entry name" value="PGK"/>
    <property type="match status" value="1"/>
</dbReference>
<evidence type="ECO:0000256" key="13">
    <source>
        <dbReference type="HAMAP-Rule" id="MF_00145"/>
    </source>
</evidence>
<dbReference type="Proteomes" id="UP000244924">
    <property type="component" value="Unassembled WGS sequence"/>
</dbReference>
<feature type="binding site" evidence="14">
    <location>
        <position position="118"/>
    </location>
    <ligand>
        <name>(2R)-3-phosphoglycerate</name>
        <dbReference type="ChEBI" id="CHEBI:58272"/>
    </ligand>
</feature>
<keyword evidence="8 13" id="KW-0808">Transferase</keyword>
<dbReference type="FunFam" id="3.40.50.1260:FF:000031">
    <property type="entry name" value="Phosphoglycerate kinase 1"/>
    <property type="match status" value="1"/>
</dbReference>